<dbReference type="CDD" id="cd06470">
    <property type="entry name" value="ACD_IbpA-B_like"/>
    <property type="match status" value="1"/>
</dbReference>
<feature type="domain" description="SHSP" evidence="4">
    <location>
        <begin position="29"/>
        <end position="141"/>
    </location>
</feature>
<keyword evidence="1" id="KW-0346">Stress response</keyword>
<sequence length="161" mass="17883">MRQFDLAPLYRSTVGFDRLFSALDQFASAETAPSYPPYNIERTGENAYRITVAVAGFTEEDLSIEVRENALTLRGERKAEAEKRAEFLHQGIAARAFERRFQLADHVQVTGAVLENGLLHVDLVREVPEAKKPRRIEIATTRGTATPVIEGQVEGAVQKAA</sequence>
<dbReference type="Proteomes" id="UP001236369">
    <property type="component" value="Unassembled WGS sequence"/>
</dbReference>
<dbReference type="Gene3D" id="2.60.40.790">
    <property type="match status" value="1"/>
</dbReference>
<dbReference type="RefSeq" id="WP_238249090.1">
    <property type="nucleotide sequence ID" value="NZ_BPQX01000026.1"/>
</dbReference>
<dbReference type="PANTHER" id="PTHR47062">
    <property type="match status" value="1"/>
</dbReference>
<evidence type="ECO:0000313" key="5">
    <source>
        <dbReference type="EMBL" id="MDQ0443180.1"/>
    </source>
</evidence>
<evidence type="ECO:0000313" key="6">
    <source>
        <dbReference type="Proteomes" id="UP001236369"/>
    </source>
</evidence>
<protein>
    <submittedName>
        <fullName evidence="5">Molecular chaperone IbpA</fullName>
    </submittedName>
</protein>
<keyword evidence="6" id="KW-1185">Reference proteome</keyword>
<evidence type="ECO:0000256" key="3">
    <source>
        <dbReference type="RuleBase" id="RU003616"/>
    </source>
</evidence>
<reference evidence="5 6" key="1">
    <citation type="submission" date="2023-07" db="EMBL/GenBank/DDBJ databases">
        <title>Genomic Encyclopedia of Type Strains, Phase IV (KMG-IV): sequencing the most valuable type-strain genomes for metagenomic binning, comparative biology and taxonomic classification.</title>
        <authorList>
            <person name="Goeker M."/>
        </authorList>
    </citation>
    <scope>NUCLEOTIDE SEQUENCE [LARGE SCALE GENOMIC DNA]</scope>
    <source>
        <strain evidence="5 6">DSM 19562</strain>
    </source>
</reference>
<comment type="caution">
    <text evidence="5">The sequence shown here is derived from an EMBL/GenBank/DDBJ whole genome shotgun (WGS) entry which is preliminary data.</text>
</comment>
<dbReference type="InterPro" id="IPR002068">
    <property type="entry name" value="A-crystallin/Hsp20_dom"/>
</dbReference>
<evidence type="ECO:0000259" key="4">
    <source>
        <dbReference type="PROSITE" id="PS01031"/>
    </source>
</evidence>
<name>A0ABU0HLI5_9HYPH</name>
<evidence type="ECO:0000256" key="2">
    <source>
        <dbReference type="PROSITE-ProRule" id="PRU00285"/>
    </source>
</evidence>
<organism evidence="5 6">
    <name type="scientific">Methylobacterium persicinum</name>
    <dbReference type="NCBI Taxonomy" id="374426"/>
    <lineage>
        <taxon>Bacteria</taxon>
        <taxon>Pseudomonadati</taxon>
        <taxon>Pseudomonadota</taxon>
        <taxon>Alphaproteobacteria</taxon>
        <taxon>Hyphomicrobiales</taxon>
        <taxon>Methylobacteriaceae</taxon>
        <taxon>Methylobacterium</taxon>
    </lineage>
</organism>
<dbReference type="EMBL" id="JAUSVV010000005">
    <property type="protein sequence ID" value="MDQ0443180.1"/>
    <property type="molecule type" value="Genomic_DNA"/>
</dbReference>
<accession>A0ABU0HLI5</accession>
<dbReference type="InterPro" id="IPR037913">
    <property type="entry name" value="ACD_IbpA/B"/>
</dbReference>
<dbReference type="PROSITE" id="PS01031">
    <property type="entry name" value="SHSP"/>
    <property type="match status" value="1"/>
</dbReference>
<proteinExistence type="inferred from homology"/>
<dbReference type="Pfam" id="PF00011">
    <property type="entry name" value="HSP20"/>
    <property type="match status" value="1"/>
</dbReference>
<comment type="similarity">
    <text evidence="2 3">Belongs to the small heat shock protein (HSP20) family.</text>
</comment>
<dbReference type="SUPFAM" id="SSF49764">
    <property type="entry name" value="HSP20-like chaperones"/>
    <property type="match status" value="1"/>
</dbReference>
<evidence type="ECO:0000256" key="1">
    <source>
        <dbReference type="ARBA" id="ARBA00023016"/>
    </source>
</evidence>
<dbReference type="InterPro" id="IPR008978">
    <property type="entry name" value="HSP20-like_chaperone"/>
</dbReference>
<gene>
    <name evidence="5" type="ORF">QO016_002678</name>
</gene>
<dbReference type="PANTHER" id="PTHR47062:SF1">
    <property type="entry name" value="SMALL HEAT SHOCK PROTEIN IBPA"/>
    <property type="match status" value="1"/>
</dbReference>